<name>A0A368JRE6_9BACT</name>
<feature type="chain" id="PRO_5017025403" description="Tetratricopeptide repeat protein" evidence="1">
    <location>
        <begin position="21"/>
        <end position="214"/>
    </location>
</feature>
<dbReference type="RefSeq" id="WP_114406782.1">
    <property type="nucleotide sequence ID" value="NZ_QOWE01000011.1"/>
</dbReference>
<evidence type="ECO:0000313" key="2">
    <source>
        <dbReference type="EMBL" id="RCR68731.1"/>
    </source>
</evidence>
<evidence type="ECO:0008006" key="4">
    <source>
        <dbReference type="Google" id="ProtNLM"/>
    </source>
</evidence>
<comment type="caution">
    <text evidence="2">The sequence shown here is derived from an EMBL/GenBank/DDBJ whole genome shotgun (WGS) entry which is preliminary data.</text>
</comment>
<evidence type="ECO:0000313" key="3">
    <source>
        <dbReference type="Proteomes" id="UP000253383"/>
    </source>
</evidence>
<keyword evidence="1" id="KW-0732">Signal</keyword>
<dbReference type="EMBL" id="QOWE01000011">
    <property type="protein sequence ID" value="RCR68731.1"/>
    <property type="molecule type" value="Genomic_DNA"/>
</dbReference>
<reference evidence="2 3" key="1">
    <citation type="submission" date="2018-07" db="EMBL/GenBank/DDBJ databases">
        <title>Genome analysis of Larkinella rosea.</title>
        <authorList>
            <person name="Zhou Z."/>
            <person name="Wang G."/>
        </authorList>
    </citation>
    <scope>NUCLEOTIDE SEQUENCE [LARGE SCALE GENOMIC DNA]</scope>
    <source>
        <strain evidence="3">zzj9</strain>
    </source>
</reference>
<gene>
    <name evidence="2" type="ORF">DUE52_14715</name>
</gene>
<organism evidence="2 3">
    <name type="scientific">Larkinella punicea</name>
    <dbReference type="NCBI Taxonomy" id="2315727"/>
    <lineage>
        <taxon>Bacteria</taxon>
        <taxon>Pseudomonadati</taxon>
        <taxon>Bacteroidota</taxon>
        <taxon>Cytophagia</taxon>
        <taxon>Cytophagales</taxon>
        <taxon>Spirosomataceae</taxon>
        <taxon>Larkinella</taxon>
    </lineage>
</organism>
<protein>
    <recommendedName>
        <fullName evidence="4">Tetratricopeptide repeat protein</fullName>
    </recommendedName>
</protein>
<dbReference type="OrthoDB" id="1150971at2"/>
<feature type="signal peptide" evidence="1">
    <location>
        <begin position="1"/>
        <end position="20"/>
    </location>
</feature>
<sequence>MKKTVLFLTLALGIGVNAHAQNEKYTKAMEGAIATVKFMTPTPELQQTAGQFERIANAETAEWLPAYWAAYTYVLLSFKETDAAKKDALLDKAAAFYQNVAQKQPDNDETMVLAAQLASARLAVDPENRWQQYVPEFEAALGKAKAKNAENPRIYTLQGQSLFYTPEQYGGGKTVACPLLKQAAEKFATFKPASTIHPSWGVETNQYLLSQCGK</sequence>
<dbReference type="AlphaFoldDB" id="A0A368JRE6"/>
<proteinExistence type="predicted"/>
<keyword evidence="3" id="KW-1185">Reference proteome</keyword>
<dbReference type="Proteomes" id="UP000253383">
    <property type="component" value="Unassembled WGS sequence"/>
</dbReference>
<evidence type="ECO:0000256" key="1">
    <source>
        <dbReference type="SAM" id="SignalP"/>
    </source>
</evidence>
<accession>A0A368JRE6</accession>